<evidence type="ECO:0000313" key="2">
    <source>
        <dbReference type="EMBL" id="PRX57395.1"/>
    </source>
</evidence>
<feature type="chain" id="PRO_5015587672" evidence="1">
    <location>
        <begin position="28"/>
        <end position="146"/>
    </location>
</feature>
<keyword evidence="1" id="KW-0732">Signal</keyword>
<feature type="signal peptide" evidence="1">
    <location>
        <begin position="1"/>
        <end position="27"/>
    </location>
</feature>
<keyword evidence="3" id="KW-1185">Reference proteome</keyword>
<proteinExistence type="predicted"/>
<dbReference type="Proteomes" id="UP000237640">
    <property type="component" value="Unassembled WGS sequence"/>
</dbReference>
<sequence>MIKSYKFTSIFLLGLFSILLISCNNNDDDLDPDASCEDVICTLELRRMTVTVQDENENPVALDSFEVVNLKDGSNITIAVSPSEFEGGQEFGQYPLIEDGVFGKNQVEQIQFRGFIDGQEVVSSDYEVSTDCCHIGLVLGSLLITL</sequence>
<organism evidence="2 3">
    <name type="scientific">Flagellimonas meridianipacifica</name>
    <dbReference type="NCBI Taxonomy" id="1080225"/>
    <lineage>
        <taxon>Bacteria</taxon>
        <taxon>Pseudomonadati</taxon>
        <taxon>Bacteroidota</taxon>
        <taxon>Flavobacteriia</taxon>
        <taxon>Flavobacteriales</taxon>
        <taxon>Flavobacteriaceae</taxon>
        <taxon>Flagellimonas</taxon>
    </lineage>
</organism>
<dbReference type="OrthoDB" id="1165032at2"/>
<dbReference type="EMBL" id="PVYX01000001">
    <property type="protein sequence ID" value="PRX57395.1"/>
    <property type="molecule type" value="Genomic_DNA"/>
</dbReference>
<dbReference type="PROSITE" id="PS51257">
    <property type="entry name" value="PROKAR_LIPOPROTEIN"/>
    <property type="match status" value="1"/>
</dbReference>
<name>A0A2T0MIL7_9FLAO</name>
<accession>A0A2T0MIL7</accession>
<evidence type="ECO:0000256" key="1">
    <source>
        <dbReference type="SAM" id="SignalP"/>
    </source>
</evidence>
<dbReference type="AlphaFoldDB" id="A0A2T0MIL7"/>
<dbReference type="RefSeq" id="WP_106144293.1">
    <property type="nucleotide sequence ID" value="NZ_PVYX01000001.1"/>
</dbReference>
<comment type="caution">
    <text evidence="2">The sequence shown here is derived from an EMBL/GenBank/DDBJ whole genome shotgun (WGS) entry which is preliminary data.</text>
</comment>
<evidence type="ECO:0000313" key="3">
    <source>
        <dbReference type="Proteomes" id="UP000237640"/>
    </source>
</evidence>
<protein>
    <submittedName>
        <fullName evidence="2">Uncharacterized protein</fullName>
    </submittedName>
</protein>
<reference evidence="2 3" key="1">
    <citation type="submission" date="2018-03" db="EMBL/GenBank/DDBJ databases">
        <title>Genomic Encyclopedia of Archaeal and Bacterial Type Strains, Phase II (KMG-II): from individual species to whole genera.</title>
        <authorList>
            <person name="Goeker M."/>
        </authorList>
    </citation>
    <scope>NUCLEOTIDE SEQUENCE [LARGE SCALE GENOMIC DNA]</scope>
    <source>
        <strain evidence="2 3">DSM 25027</strain>
    </source>
</reference>
<gene>
    <name evidence="2" type="ORF">CLV81_1399</name>
</gene>